<evidence type="ECO:0000313" key="3">
    <source>
        <dbReference type="Proteomes" id="UP000297872"/>
    </source>
</evidence>
<dbReference type="EMBL" id="SGVY01000003">
    <property type="protein sequence ID" value="TFH84368.1"/>
    <property type="molecule type" value="Genomic_DNA"/>
</dbReference>
<name>A0A4Y8VVR4_9BACT</name>
<dbReference type="Proteomes" id="UP000297872">
    <property type="component" value="Unassembled WGS sequence"/>
</dbReference>
<gene>
    <name evidence="2" type="ORF">EXN75_01960</name>
</gene>
<keyword evidence="1" id="KW-0812">Transmembrane</keyword>
<evidence type="ECO:0008006" key="4">
    <source>
        <dbReference type="Google" id="ProtNLM"/>
    </source>
</evidence>
<dbReference type="GeneID" id="302994060"/>
<evidence type="ECO:0000256" key="1">
    <source>
        <dbReference type="SAM" id="Phobius"/>
    </source>
</evidence>
<feature type="transmembrane region" description="Helical" evidence="1">
    <location>
        <begin position="71"/>
        <end position="92"/>
    </location>
</feature>
<reference evidence="2 3" key="1">
    <citation type="submission" date="2019-02" db="EMBL/GenBank/DDBJ databases">
        <title>Draft Genome Sequence of the Prevotella sp. BCRC 81118, Isolated from Human Feces.</title>
        <authorList>
            <person name="Huang C.-H."/>
        </authorList>
    </citation>
    <scope>NUCLEOTIDE SEQUENCE [LARGE SCALE GENOMIC DNA]</scope>
    <source>
        <strain evidence="2 3">BCRC 81118</strain>
    </source>
</reference>
<dbReference type="RefSeq" id="WP_134842584.1">
    <property type="nucleotide sequence ID" value="NZ_SGVY01000003.1"/>
</dbReference>
<dbReference type="AlphaFoldDB" id="A0A4Y8VVR4"/>
<protein>
    <recommendedName>
        <fullName evidence="4">Tetratricopeptide repeat protein</fullName>
    </recommendedName>
</protein>
<proteinExistence type="predicted"/>
<evidence type="ECO:0000313" key="2">
    <source>
        <dbReference type="EMBL" id="TFH84368.1"/>
    </source>
</evidence>
<accession>A0A4Y8VVR4</accession>
<dbReference type="OrthoDB" id="1070114at2"/>
<keyword evidence="1" id="KW-0472">Membrane</keyword>
<organism evidence="2 3">
    <name type="scientific">Segatella hominis</name>
    <dbReference type="NCBI Taxonomy" id="2518605"/>
    <lineage>
        <taxon>Bacteria</taxon>
        <taxon>Pseudomonadati</taxon>
        <taxon>Bacteroidota</taxon>
        <taxon>Bacteroidia</taxon>
        <taxon>Bacteroidales</taxon>
        <taxon>Prevotellaceae</taxon>
        <taxon>Segatella</taxon>
    </lineage>
</organism>
<comment type="caution">
    <text evidence="2">The sequence shown here is derived from an EMBL/GenBank/DDBJ whole genome shotgun (WGS) entry which is preliminary data.</text>
</comment>
<keyword evidence="1" id="KW-1133">Transmembrane helix</keyword>
<sequence length="276" mass="32034">MAVSAKGLAQYYALTNQPDLATKYALLSSEYNDSDLVRVRKTQLHQLQAMYDYSRNKRLAMVAEQKSEKRIMVIYVVILCSIILFCLSIFIYKLQMNKKNHRISLIQQLYNDSLLKLQSNQRELQRVKDLNELEVIQQKEEVIMNLKNTIKDIREKFSGSLLTDTDIILQNSAIFRKIQFITLHPKEKLSNEDWIELSDFIEQLIPSFPQMLKNRLTEKEYHICLLIRLHISPSSISNLVGLSNSGVSLSRKRMLEKVCGKDGTAKDFDKFILSLV</sequence>
<keyword evidence="3" id="KW-1185">Reference proteome</keyword>